<evidence type="ECO:0000259" key="2">
    <source>
        <dbReference type="Pfam" id="PF04811"/>
    </source>
</evidence>
<evidence type="ECO:0000313" key="3">
    <source>
        <dbReference type="EMBL" id="KAK9009463.1"/>
    </source>
</evidence>
<evidence type="ECO:0000313" key="4">
    <source>
        <dbReference type="Proteomes" id="UP001396334"/>
    </source>
</evidence>
<dbReference type="InterPro" id="IPR006896">
    <property type="entry name" value="Sec23/24_trunk_dom"/>
</dbReference>
<proteinExistence type="inferred from homology"/>
<keyword evidence="4" id="KW-1185">Reference proteome</keyword>
<dbReference type="Pfam" id="PF04811">
    <property type="entry name" value="Sec23_trunk"/>
    <property type="match status" value="1"/>
</dbReference>
<reference evidence="3 4" key="1">
    <citation type="journal article" date="2024" name="G3 (Bethesda)">
        <title>Genome assembly of Hibiscus sabdariffa L. provides insights into metabolisms of medicinal natural products.</title>
        <authorList>
            <person name="Kim T."/>
        </authorList>
    </citation>
    <scope>NUCLEOTIDE SEQUENCE [LARGE SCALE GENOMIC DNA]</scope>
    <source>
        <strain evidence="3">TK-2024</strain>
        <tissue evidence="3">Old leaves</tissue>
    </source>
</reference>
<dbReference type="Gene3D" id="3.40.50.410">
    <property type="entry name" value="von Willebrand factor, type A domain"/>
    <property type="match status" value="1"/>
</dbReference>
<accession>A0ABR2R929</accession>
<dbReference type="InterPro" id="IPR037364">
    <property type="entry name" value="Sec23"/>
</dbReference>
<keyword evidence="1" id="KW-0479">Metal-binding</keyword>
<dbReference type="InterPro" id="IPR036465">
    <property type="entry name" value="vWFA_dom_sf"/>
</dbReference>
<keyword evidence="1" id="KW-0931">ER-Golgi transport</keyword>
<dbReference type="PANTHER" id="PTHR11141">
    <property type="entry name" value="PROTEIN TRANSPORT PROTEIN SEC23"/>
    <property type="match status" value="1"/>
</dbReference>
<dbReference type="SUPFAM" id="SSF53300">
    <property type="entry name" value="vWA-like"/>
    <property type="match status" value="1"/>
</dbReference>
<keyword evidence="1" id="KW-0813">Transport</keyword>
<keyword evidence="1" id="KW-0256">Endoplasmic reticulum</keyword>
<keyword evidence="1" id="KW-0963">Cytoplasm</keyword>
<keyword evidence="1" id="KW-0862">Zinc</keyword>
<dbReference type="EMBL" id="JBBPBN010000024">
    <property type="protein sequence ID" value="KAK9009463.1"/>
    <property type="molecule type" value="Genomic_DNA"/>
</dbReference>
<gene>
    <name evidence="3" type="ORF">V6N11_035995</name>
</gene>
<comment type="caution">
    <text evidence="3">The sequence shown here is derived from an EMBL/GenBank/DDBJ whole genome shotgun (WGS) entry which is preliminary data.</text>
</comment>
<keyword evidence="1" id="KW-0968">Cytoplasmic vesicle</keyword>
<comment type="similarity">
    <text evidence="1">Belongs to the SEC23/SEC24 family. SEC23 subfamily.</text>
</comment>
<name>A0ABR2R929_9ROSI</name>
<protein>
    <recommendedName>
        <fullName evidence="1">Protein transport protein SEC23</fullName>
    </recommendedName>
</protein>
<keyword evidence="1" id="KW-0653">Protein transport</keyword>
<dbReference type="PANTHER" id="PTHR11141:SF22">
    <property type="entry name" value="PROTEIN TRANSPORT PROTEIN SEC23 G"/>
    <property type="match status" value="1"/>
</dbReference>
<comment type="subcellular location">
    <subcellularLocation>
        <location evidence="1">Cytoplasmic vesicle</location>
        <location evidence="1">COPII-coated vesicle membrane</location>
        <topology evidence="1">Peripheral membrane protein</topology>
        <orientation evidence="1">Cytoplasmic side</orientation>
    </subcellularLocation>
    <subcellularLocation>
        <location evidence="1">Endoplasmic reticulum membrane</location>
        <topology evidence="1">Peripheral membrane protein</topology>
        <orientation evidence="1">Cytoplasmic side</orientation>
    </subcellularLocation>
</comment>
<feature type="domain" description="Sec23/Sec24 trunk" evidence="2">
    <location>
        <begin position="30"/>
        <end position="90"/>
    </location>
</feature>
<keyword evidence="1" id="KW-0472">Membrane</keyword>
<dbReference type="Proteomes" id="UP001396334">
    <property type="component" value="Unassembled WGS sequence"/>
</dbReference>
<evidence type="ECO:0000256" key="1">
    <source>
        <dbReference type="RuleBase" id="RU365030"/>
    </source>
</evidence>
<comment type="function">
    <text evidence="1">Component of the coat protein complex II (COPII) which promotes the formation of transport vesicles from the endoplasmic reticulum (ER). The coat has two main functions, the physical deformation of the endoplasmic reticulum membrane into vesicles and the selection of cargo molecules.</text>
</comment>
<sequence length="91" mass="9923">MKAFSLNSSTYDISIDCIQKFIGIGSTKQQQLRNSPVIQKQSFLLPVSECEFSITSAIEEIRSSAKMTPGHRPLTSMGAAIATALGLLEWC</sequence>
<organism evidence="3 4">
    <name type="scientific">Hibiscus sabdariffa</name>
    <name type="common">roselle</name>
    <dbReference type="NCBI Taxonomy" id="183260"/>
    <lineage>
        <taxon>Eukaryota</taxon>
        <taxon>Viridiplantae</taxon>
        <taxon>Streptophyta</taxon>
        <taxon>Embryophyta</taxon>
        <taxon>Tracheophyta</taxon>
        <taxon>Spermatophyta</taxon>
        <taxon>Magnoliopsida</taxon>
        <taxon>eudicotyledons</taxon>
        <taxon>Gunneridae</taxon>
        <taxon>Pentapetalae</taxon>
        <taxon>rosids</taxon>
        <taxon>malvids</taxon>
        <taxon>Malvales</taxon>
        <taxon>Malvaceae</taxon>
        <taxon>Malvoideae</taxon>
        <taxon>Hibiscus</taxon>
    </lineage>
</organism>